<comment type="caution">
    <text evidence="5">The sequence shown here is derived from an EMBL/GenBank/DDBJ whole genome shotgun (WGS) entry which is preliminary data.</text>
</comment>
<dbReference type="InterPro" id="IPR011711">
    <property type="entry name" value="GntR_C"/>
</dbReference>
<dbReference type="PROSITE" id="PS50949">
    <property type="entry name" value="HTH_GNTR"/>
    <property type="match status" value="1"/>
</dbReference>
<dbReference type="PANTHER" id="PTHR43537">
    <property type="entry name" value="TRANSCRIPTIONAL REGULATOR, GNTR FAMILY"/>
    <property type="match status" value="1"/>
</dbReference>
<evidence type="ECO:0000256" key="3">
    <source>
        <dbReference type="ARBA" id="ARBA00023163"/>
    </source>
</evidence>
<protein>
    <recommendedName>
        <fullName evidence="4">HTH gntR-type domain-containing protein</fullName>
    </recommendedName>
</protein>
<keyword evidence="2" id="KW-0238">DNA-binding</keyword>
<evidence type="ECO:0000256" key="1">
    <source>
        <dbReference type="ARBA" id="ARBA00023015"/>
    </source>
</evidence>
<dbReference type="InterPro" id="IPR036390">
    <property type="entry name" value="WH_DNA-bd_sf"/>
</dbReference>
<dbReference type="AlphaFoldDB" id="A0A0F9XLG2"/>
<dbReference type="SMART" id="SM00895">
    <property type="entry name" value="FCD"/>
    <property type="match status" value="1"/>
</dbReference>
<evidence type="ECO:0000259" key="4">
    <source>
        <dbReference type="PROSITE" id="PS50949"/>
    </source>
</evidence>
<dbReference type="InterPro" id="IPR008920">
    <property type="entry name" value="TF_FadR/GntR_C"/>
</dbReference>
<dbReference type="EMBL" id="LAZR01000090">
    <property type="protein sequence ID" value="KKN92953.1"/>
    <property type="molecule type" value="Genomic_DNA"/>
</dbReference>
<organism evidence="5">
    <name type="scientific">marine sediment metagenome</name>
    <dbReference type="NCBI Taxonomy" id="412755"/>
    <lineage>
        <taxon>unclassified sequences</taxon>
        <taxon>metagenomes</taxon>
        <taxon>ecological metagenomes</taxon>
    </lineage>
</organism>
<dbReference type="Pfam" id="PF00392">
    <property type="entry name" value="GntR"/>
    <property type="match status" value="1"/>
</dbReference>
<dbReference type="Gene3D" id="1.10.10.10">
    <property type="entry name" value="Winged helix-like DNA-binding domain superfamily/Winged helix DNA-binding domain"/>
    <property type="match status" value="1"/>
</dbReference>
<dbReference type="InterPro" id="IPR000524">
    <property type="entry name" value="Tscrpt_reg_HTH_GntR"/>
</dbReference>
<gene>
    <name evidence="5" type="ORF">LCGC14_0202520</name>
</gene>
<proteinExistence type="predicted"/>
<dbReference type="SMART" id="SM00345">
    <property type="entry name" value="HTH_GNTR"/>
    <property type="match status" value="1"/>
</dbReference>
<dbReference type="PANTHER" id="PTHR43537:SF39">
    <property type="entry name" value="HTH-TYPE TRANSCRIPTIONAL REGULATOR MCBR"/>
    <property type="match status" value="1"/>
</dbReference>
<dbReference type="GO" id="GO:0003677">
    <property type="term" value="F:DNA binding"/>
    <property type="evidence" value="ECO:0007669"/>
    <property type="project" value="UniProtKB-KW"/>
</dbReference>
<reference evidence="5" key="1">
    <citation type="journal article" date="2015" name="Nature">
        <title>Complex archaea that bridge the gap between prokaryotes and eukaryotes.</title>
        <authorList>
            <person name="Spang A."/>
            <person name="Saw J.H."/>
            <person name="Jorgensen S.L."/>
            <person name="Zaremba-Niedzwiedzka K."/>
            <person name="Martijn J."/>
            <person name="Lind A.E."/>
            <person name="van Eijk R."/>
            <person name="Schleper C."/>
            <person name="Guy L."/>
            <person name="Ettema T.J."/>
        </authorList>
    </citation>
    <scope>NUCLEOTIDE SEQUENCE</scope>
</reference>
<feature type="domain" description="HTH gntR-type" evidence="4">
    <location>
        <begin position="18"/>
        <end position="85"/>
    </location>
</feature>
<name>A0A0F9XLG2_9ZZZZ</name>
<dbReference type="Pfam" id="PF07729">
    <property type="entry name" value="FCD"/>
    <property type="match status" value="1"/>
</dbReference>
<dbReference type="InterPro" id="IPR036388">
    <property type="entry name" value="WH-like_DNA-bd_sf"/>
</dbReference>
<dbReference type="SUPFAM" id="SSF48008">
    <property type="entry name" value="GntR ligand-binding domain-like"/>
    <property type="match status" value="1"/>
</dbReference>
<evidence type="ECO:0000256" key="2">
    <source>
        <dbReference type="ARBA" id="ARBA00023125"/>
    </source>
</evidence>
<sequence length="237" mass="25474">MSVVEAGIVGKVLRVSRVTLGEHVYRDLRELILAGQVAPGDKFTLRGLAEAVGTSAMPVREAVGRLSAEGALEILPNRAIRVPIMTRERFGELTIIRMEVEGLAAQFAAERADAAQIAAACAHHERFAAESRHRDPDGAIALKANKELHFAVYAAAGMPQLQQIIDGLWLQVGPVINLDLRASGRRLKEVEAHKHHARLIAALKARQADEARAAVAADIRDAADFILANGNLPSASI</sequence>
<dbReference type="Gene3D" id="1.20.120.530">
    <property type="entry name" value="GntR ligand-binding domain-like"/>
    <property type="match status" value="1"/>
</dbReference>
<keyword evidence="1" id="KW-0805">Transcription regulation</keyword>
<keyword evidence="3" id="KW-0804">Transcription</keyword>
<evidence type="ECO:0000313" key="5">
    <source>
        <dbReference type="EMBL" id="KKN92953.1"/>
    </source>
</evidence>
<dbReference type="SUPFAM" id="SSF46785">
    <property type="entry name" value="Winged helix' DNA-binding domain"/>
    <property type="match status" value="1"/>
</dbReference>
<accession>A0A0F9XLG2</accession>
<dbReference type="GO" id="GO:0003700">
    <property type="term" value="F:DNA-binding transcription factor activity"/>
    <property type="evidence" value="ECO:0007669"/>
    <property type="project" value="InterPro"/>
</dbReference>